<comment type="pathway">
    <text evidence="2 12">Amino-acid degradation; L-lysine degradation via saccharopine pathway; glutaryl-CoA from L-lysine: step 6/6.</text>
</comment>
<evidence type="ECO:0000256" key="4">
    <source>
        <dbReference type="ARBA" id="ARBA00011666"/>
    </source>
</evidence>
<keyword evidence="17" id="KW-1185">Reference proteome</keyword>
<dbReference type="InterPro" id="IPR001078">
    <property type="entry name" value="2-oxoacid_DH_actylTfrase"/>
</dbReference>
<gene>
    <name evidence="16" type="primary">odhB</name>
    <name evidence="16" type="ORF">ACFQPF_02980</name>
</gene>
<dbReference type="SUPFAM" id="SSF52777">
    <property type="entry name" value="CoA-dependent acyltransferases"/>
    <property type="match status" value="1"/>
</dbReference>
<evidence type="ECO:0000256" key="9">
    <source>
        <dbReference type="ARBA" id="ARBA00022823"/>
    </source>
</evidence>
<dbReference type="PANTHER" id="PTHR43416">
    <property type="entry name" value="DIHYDROLIPOYLLYSINE-RESIDUE SUCCINYLTRANSFERASE COMPONENT OF 2-OXOGLUTARATE DEHYDROGENASE COMPLEX, MITOCHONDRIAL-RELATED"/>
    <property type="match status" value="1"/>
</dbReference>
<dbReference type="RefSeq" id="WP_379746296.1">
    <property type="nucleotide sequence ID" value="NZ_JBHTCP010000004.1"/>
</dbReference>
<dbReference type="SUPFAM" id="SSF47005">
    <property type="entry name" value="Peripheral subunit-binding domain of 2-oxo acid dehydrogenase complex"/>
    <property type="match status" value="1"/>
</dbReference>
<keyword evidence="8 12" id="KW-0808">Transferase</keyword>
<evidence type="ECO:0000313" key="16">
    <source>
        <dbReference type="EMBL" id="MFC7370635.1"/>
    </source>
</evidence>
<feature type="region of interest" description="Disordered" evidence="13">
    <location>
        <begin position="159"/>
        <end position="200"/>
    </location>
</feature>
<evidence type="ECO:0000256" key="7">
    <source>
        <dbReference type="ARBA" id="ARBA00022532"/>
    </source>
</evidence>
<dbReference type="Pfam" id="PF00364">
    <property type="entry name" value="Biotin_lipoyl"/>
    <property type="match status" value="1"/>
</dbReference>
<dbReference type="PROSITE" id="PS00189">
    <property type="entry name" value="LIPOYL"/>
    <property type="match status" value="1"/>
</dbReference>
<accession>A0ABW2NMJ3</accession>
<evidence type="ECO:0000256" key="13">
    <source>
        <dbReference type="SAM" id="MobiDB-lite"/>
    </source>
</evidence>
<comment type="similarity">
    <text evidence="3 12">Belongs to the 2-oxoacid dehydrogenase family.</text>
</comment>
<feature type="region of interest" description="Disordered" evidence="13">
    <location>
        <begin position="80"/>
        <end position="129"/>
    </location>
</feature>
<evidence type="ECO:0000256" key="10">
    <source>
        <dbReference type="ARBA" id="ARBA00023315"/>
    </source>
</evidence>
<comment type="catalytic activity">
    <reaction evidence="11 12">
        <text>N(6)-[(R)-dihydrolipoyl]-L-lysyl-[protein] + succinyl-CoA = N(6)-[(R)-S(8)-succinyldihydrolipoyl]-L-lysyl-[protein] + CoA</text>
        <dbReference type="Rhea" id="RHEA:15213"/>
        <dbReference type="Rhea" id="RHEA-COMP:10475"/>
        <dbReference type="Rhea" id="RHEA-COMP:20092"/>
        <dbReference type="ChEBI" id="CHEBI:57287"/>
        <dbReference type="ChEBI" id="CHEBI:57292"/>
        <dbReference type="ChEBI" id="CHEBI:83100"/>
        <dbReference type="ChEBI" id="CHEBI:83120"/>
        <dbReference type="EC" id="2.3.1.61"/>
    </reaction>
</comment>
<dbReference type="Gene3D" id="4.10.320.10">
    <property type="entry name" value="E3-binding domain"/>
    <property type="match status" value="1"/>
</dbReference>
<evidence type="ECO:0000256" key="6">
    <source>
        <dbReference type="ARBA" id="ARBA00019511"/>
    </source>
</evidence>
<dbReference type="InterPro" id="IPR003016">
    <property type="entry name" value="2-oxoA_DH_lipoyl-BS"/>
</dbReference>
<evidence type="ECO:0000256" key="5">
    <source>
        <dbReference type="ARBA" id="ARBA00012945"/>
    </source>
</evidence>
<keyword evidence="9 12" id="KW-0450">Lipoyl</keyword>
<reference evidence="17" key="1">
    <citation type="journal article" date="2019" name="Int. J. Syst. Evol. Microbiol.">
        <title>The Global Catalogue of Microorganisms (GCM) 10K type strain sequencing project: providing services to taxonomists for standard genome sequencing and annotation.</title>
        <authorList>
            <consortium name="The Broad Institute Genomics Platform"/>
            <consortium name="The Broad Institute Genome Sequencing Center for Infectious Disease"/>
            <person name="Wu L."/>
            <person name="Ma J."/>
        </authorList>
    </citation>
    <scope>NUCLEOTIDE SEQUENCE [LARGE SCALE GENOMIC DNA]</scope>
    <source>
        <strain evidence="17">NBRC 106396</strain>
    </source>
</reference>
<organism evidence="16 17">
    <name type="scientific">Fictibacillus iocasae</name>
    <dbReference type="NCBI Taxonomy" id="2715437"/>
    <lineage>
        <taxon>Bacteria</taxon>
        <taxon>Bacillati</taxon>
        <taxon>Bacillota</taxon>
        <taxon>Bacilli</taxon>
        <taxon>Bacillales</taxon>
        <taxon>Fictibacillaceae</taxon>
        <taxon>Fictibacillus</taxon>
    </lineage>
</organism>
<comment type="subunit">
    <text evidence="4">Forms a 24-polypeptide structural core with octahedral symmetry. Part of the 2-oxoglutarate dehydrogenase (OGDH) complex composed of E1 (2-oxoglutarate dehydrogenase), E2 (dihydrolipoamide succinyltransferase) and E3 (dihydrolipoamide dehydrogenase); the complex contains multiple copies of the three enzymatic components (E1, E2 and E3).</text>
</comment>
<feature type="compositionally biased region" description="Low complexity" evidence="13">
    <location>
        <begin position="165"/>
        <end position="185"/>
    </location>
</feature>
<evidence type="ECO:0000256" key="12">
    <source>
        <dbReference type="RuleBase" id="RU361138"/>
    </source>
</evidence>
<dbReference type="PANTHER" id="PTHR43416:SF5">
    <property type="entry name" value="DIHYDROLIPOYLLYSINE-RESIDUE SUCCINYLTRANSFERASE COMPONENT OF 2-OXOGLUTARATE DEHYDROGENASE COMPLEX, MITOCHONDRIAL"/>
    <property type="match status" value="1"/>
</dbReference>
<keyword evidence="10 12" id="KW-0012">Acyltransferase</keyword>
<comment type="caution">
    <text evidence="16">The sequence shown here is derived from an EMBL/GenBank/DDBJ whole genome shotgun (WGS) entry which is preliminary data.</text>
</comment>
<dbReference type="InterPro" id="IPR000089">
    <property type="entry name" value="Biotin_lipoyl"/>
</dbReference>
<name>A0ABW2NMJ3_9BACL</name>
<protein>
    <recommendedName>
        <fullName evidence="6 12">Dihydrolipoyllysine-residue succinyltransferase component of 2-oxoglutarate dehydrogenase complex</fullName>
        <ecNumber evidence="5 12">2.3.1.61</ecNumber>
    </recommendedName>
    <alternativeName>
        <fullName evidence="12">2-oxoglutarate dehydrogenase complex component E2</fullName>
    </alternativeName>
</protein>
<dbReference type="Pfam" id="PF02817">
    <property type="entry name" value="E3_binding"/>
    <property type="match status" value="1"/>
</dbReference>
<dbReference type="InterPro" id="IPR050537">
    <property type="entry name" value="2-oxoacid_dehydrogenase"/>
</dbReference>
<dbReference type="InterPro" id="IPR004167">
    <property type="entry name" value="PSBD"/>
</dbReference>
<dbReference type="EMBL" id="JBHTCP010000004">
    <property type="protein sequence ID" value="MFC7370635.1"/>
    <property type="molecule type" value="Genomic_DNA"/>
</dbReference>
<evidence type="ECO:0000256" key="3">
    <source>
        <dbReference type="ARBA" id="ARBA00007317"/>
    </source>
</evidence>
<evidence type="ECO:0000256" key="1">
    <source>
        <dbReference type="ARBA" id="ARBA00004052"/>
    </source>
</evidence>
<dbReference type="Gene3D" id="3.30.559.10">
    <property type="entry name" value="Chloramphenicol acetyltransferase-like domain"/>
    <property type="match status" value="1"/>
</dbReference>
<evidence type="ECO:0000256" key="11">
    <source>
        <dbReference type="ARBA" id="ARBA00052761"/>
    </source>
</evidence>
<dbReference type="PROSITE" id="PS51826">
    <property type="entry name" value="PSBD"/>
    <property type="match status" value="1"/>
</dbReference>
<dbReference type="SUPFAM" id="SSF51230">
    <property type="entry name" value="Single hybrid motif"/>
    <property type="match status" value="1"/>
</dbReference>
<comment type="function">
    <text evidence="1 12">E2 component of the 2-oxoglutarate dehydrogenase (OGDH) complex which catalyzes the second step in the conversion of 2-oxoglutarate to succinyl-CoA and CO(2).</text>
</comment>
<evidence type="ECO:0000313" key="17">
    <source>
        <dbReference type="Proteomes" id="UP001596549"/>
    </source>
</evidence>
<dbReference type="InterPro" id="IPR023213">
    <property type="entry name" value="CAT-like_dom_sf"/>
</dbReference>
<dbReference type="EC" id="2.3.1.61" evidence="5 12"/>
<evidence type="ECO:0000256" key="2">
    <source>
        <dbReference type="ARBA" id="ARBA00005145"/>
    </source>
</evidence>
<evidence type="ECO:0000259" key="15">
    <source>
        <dbReference type="PROSITE" id="PS51826"/>
    </source>
</evidence>
<sequence>MFEVKVPELAESITEGTISQWLKNVGDTVQKGEDLVELETDKVNIEISADQDGVLQEIKAQPGDTVAVGEIIAVLQAGEVGSSPAPSEAKDTQAAETAAPKNEAHPSTPSAKELAEETSGSERVIASPAARKLAREKGIDLNDIQARDPLGRVRPEDVLRHSEAPKQQAAAAPAAKPAPAKSASPGPDAGRPTETVKMSRRRQTIAKRLVEVQQNAAMLTTFNEVDMTAINDVRARRKDAFFKKHGVKLGFMSFFTKAVIGALKEFPLLNAEINGDEITIKKFYDIGIAVGAEEGLVVPIIRDADKFGFAGIEREIGNLAQKAQTKKLTLEDLQGGTFTITNGGTFGSLMSTPILNGKQVGILGMHKIQWRPVAINQERMENRPMMYIALSYDHRIVDGKEAVSFLVKVKDLLEDPETLLLEG</sequence>
<keyword evidence="7 12" id="KW-0816">Tricarboxylic acid cycle</keyword>
<comment type="cofactor">
    <cofactor evidence="12">
        <name>(R)-lipoate</name>
        <dbReference type="ChEBI" id="CHEBI:83088"/>
    </cofactor>
    <text evidence="12">Binds 1 lipoyl cofactor covalently.</text>
</comment>
<dbReference type="NCBIfam" id="TIGR01347">
    <property type="entry name" value="sucB"/>
    <property type="match status" value="1"/>
</dbReference>
<dbReference type="Proteomes" id="UP001596549">
    <property type="component" value="Unassembled WGS sequence"/>
</dbReference>
<dbReference type="GO" id="GO:0004149">
    <property type="term" value="F:dihydrolipoyllysine-residue succinyltransferase activity"/>
    <property type="evidence" value="ECO:0007669"/>
    <property type="project" value="UniProtKB-EC"/>
</dbReference>
<dbReference type="InterPro" id="IPR006255">
    <property type="entry name" value="SucB"/>
</dbReference>
<dbReference type="Pfam" id="PF00198">
    <property type="entry name" value="2-oxoacid_dh"/>
    <property type="match status" value="1"/>
</dbReference>
<evidence type="ECO:0000256" key="8">
    <source>
        <dbReference type="ARBA" id="ARBA00022679"/>
    </source>
</evidence>
<dbReference type="PROSITE" id="PS50968">
    <property type="entry name" value="BIOTINYL_LIPOYL"/>
    <property type="match status" value="1"/>
</dbReference>
<dbReference type="InterPro" id="IPR036625">
    <property type="entry name" value="E3-bd_dom_sf"/>
</dbReference>
<feature type="domain" description="Lipoyl-binding" evidence="14">
    <location>
        <begin position="1"/>
        <end position="76"/>
    </location>
</feature>
<feature type="domain" description="Peripheral subunit-binding (PSBD)" evidence="15">
    <location>
        <begin position="125"/>
        <end position="162"/>
    </location>
</feature>
<proteinExistence type="inferred from homology"/>
<dbReference type="InterPro" id="IPR011053">
    <property type="entry name" value="Single_hybrid_motif"/>
</dbReference>
<dbReference type="Gene3D" id="2.40.50.100">
    <property type="match status" value="1"/>
</dbReference>
<evidence type="ECO:0000259" key="14">
    <source>
        <dbReference type="PROSITE" id="PS50968"/>
    </source>
</evidence>
<dbReference type="CDD" id="cd06849">
    <property type="entry name" value="lipoyl_domain"/>
    <property type="match status" value="1"/>
</dbReference>
<dbReference type="NCBIfam" id="NF004309">
    <property type="entry name" value="PRK05704.1"/>
    <property type="match status" value="1"/>
</dbReference>